<keyword evidence="1" id="KW-0472">Membrane</keyword>
<keyword evidence="1" id="KW-0812">Transmembrane</keyword>
<feature type="transmembrane region" description="Helical" evidence="1">
    <location>
        <begin position="354"/>
        <end position="374"/>
    </location>
</feature>
<feature type="transmembrane region" description="Helical" evidence="1">
    <location>
        <begin position="276"/>
        <end position="294"/>
    </location>
</feature>
<reference evidence="2 3" key="1">
    <citation type="submission" date="2019-08" db="EMBL/GenBank/DDBJ databases">
        <title>Complete genome sequence of Candidatus Uab amorphum.</title>
        <authorList>
            <person name="Shiratori T."/>
            <person name="Suzuki S."/>
            <person name="Kakizawa Y."/>
            <person name="Ishida K."/>
        </authorList>
    </citation>
    <scope>NUCLEOTIDE SEQUENCE [LARGE SCALE GENOMIC DNA]</scope>
    <source>
        <strain evidence="2 3">SRT547</strain>
    </source>
</reference>
<dbReference type="Proteomes" id="UP000326354">
    <property type="component" value="Chromosome"/>
</dbReference>
<feature type="transmembrane region" description="Helical" evidence="1">
    <location>
        <begin position="104"/>
        <end position="130"/>
    </location>
</feature>
<dbReference type="EMBL" id="AP019860">
    <property type="protein sequence ID" value="BBM87867.1"/>
    <property type="molecule type" value="Genomic_DNA"/>
</dbReference>
<proteinExistence type="predicted"/>
<feature type="transmembrane region" description="Helical" evidence="1">
    <location>
        <begin position="425"/>
        <end position="447"/>
    </location>
</feature>
<organism evidence="2 3">
    <name type="scientific">Uabimicrobium amorphum</name>
    <dbReference type="NCBI Taxonomy" id="2596890"/>
    <lineage>
        <taxon>Bacteria</taxon>
        <taxon>Pseudomonadati</taxon>
        <taxon>Planctomycetota</taxon>
        <taxon>Candidatus Uabimicrobiia</taxon>
        <taxon>Candidatus Uabimicrobiales</taxon>
        <taxon>Candidatus Uabimicrobiaceae</taxon>
        <taxon>Candidatus Uabimicrobium</taxon>
    </lineage>
</organism>
<evidence type="ECO:0000313" key="2">
    <source>
        <dbReference type="EMBL" id="BBM87867.1"/>
    </source>
</evidence>
<feature type="transmembrane region" description="Helical" evidence="1">
    <location>
        <begin position="170"/>
        <end position="191"/>
    </location>
</feature>
<feature type="transmembrane region" description="Helical" evidence="1">
    <location>
        <begin position="394"/>
        <end position="418"/>
    </location>
</feature>
<feature type="transmembrane region" description="Helical" evidence="1">
    <location>
        <begin position="306"/>
        <end position="327"/>
    </location>
</feature>
<feature type="transmembrane region" description="Helical" evidence="1">
    <location>
        <begin position="21"/>
        <end position="43"/>
    </location>
</feature>
<evidence type="ECO:0000313" key="3">
    <source>
        <dbReference type="Proteomes" id="UP000326354"/>
    </source>
</evidence>
<dbReference type="AlphaFoldDB" id="A0A5S9IU84"/>
<dbReference type="RefSeq" id="WP_151971860.1">
    <property type="nucleotide sequence ID" value="NZ_AP019860.1"/>
</dbReference>
<feature type="transmembrane region" description="Helical" evidence="1">
    <location>
        <begin position="63"/>
        <end position="83"/>
    </location>
</feature>
<protein>
    <submittedName>
        <fullName evidence="2">ABC transporter permease</fullName>
    </submittedName>
</protein>
<evidence type="ECO:0000256" key="1">
    <source>
        <dbReference type="SAM" id="Phobius"/>
    </source>
</evidence>
<accession>A0A5S9IU84</accession>
<dbReference type="OrthoDB" id="214082at2"/>
<sequence length="515" mass="59771">MISKLPLLQKELIEYAATKRLYILRILYGIVVYGAFLLYWSNLTKYSNIVQVLGSGKYLLRNIFHINIITIYLVLPIMSANIITAEKEKRTLLLILITRLGPSFILLEKFLSLVIFMFSFLIMSFPLIYVSYLLGGFTNAEVFLAIYIQLQTVVQIAVIGLLFSCCCRTFLKSLVATYIFTGVLYITLPIFFPLKYYYKKYPFSSWQVVDYTIPIWCLVIALLWIAQYFLRRYPLQRDQRSVPRRGDSSAAIIKTTIANISRPIVWREGTYDNWSLKTKIFFITGIIIGVGMMYNPTHHYRDKLVIIYFLALAIATLFLTIKSATLFQSEIKHQTWDVLLTTTMTTKEIYWQKVMVLTRFTVYLIILLSLYALSTVSASHISSYYQRFSLQKKWIYAITFTCVIFTCIQWSMTWLGLVLRKNPKIAMIAMSILTAWCILPIILARLLNTSSIVLLSPMSVFQGIIAGRIPNYRLVRYDPYIDRGFHFALLFFVIMTAVCFIMAYNSAQKHIRPNE</sequence>
<name>A0A5S9IU84_UABAM</name>
<feature type="transmembrane region" description="Helical" evidence="1">
    <location>
        <begin position="484"/>
        <end position="504"/>
    </location>
</feature>
<feature type="transmembrane region" description="Helical" evidence="1">
    <location>
        <begin position="142"/>
        <end position="163"/>
    </location>
</feature>
<dbReference type="KEGG" id="uam:UABAM_06282"/>
<keyword evidence="1" id="KW-1133">Transmembrane helix</keyword>
<gene>
    <name evidence="2" type="ORF">UABAM_06282</name>
</gene>
<dbReference type="PANTHER" id="PTHR43471">
    <property type="entry name" value="ABC TRANSPORTER PERMEASE"/>
    <property type="match status" value="1"/>
</dbReference>
<feature type="transmembrane region" description="Helical" evidence="1">
    <location>
        <begin position="211"/>
        <end position="230"/>
    </location>
</feature>
<keyword evidence="3" id="KW-1185">Reference proteome</keyword>